<gene>
    <name evidence="1" type="ORF">SMD27_04180</name>
</gene>
<protein>
    <submittedName>
        <fullName evidence="1">Class I SAM-dependent methyltransferase</fullName>
    </submittedName>
</protein>
<evidence type="ECO:0000313" key="1">
    <source>
        <dbReference type="EMBL" id="MDY0882030.1"/>
    </source>
</evidence>
<reference evidence="1 2" key="1">
    <citation type="journal article" date="2016" name="Antonie Van Leeuwenhoek">
        <title>Dongia soli sp. nov., isolated from soil from Dokdo, Korea.</title>
        <authorList>
            <person name="Kim D.U."/>
            <person name="Lee H."/>
            <person name="Kim H."/>
            <person name="Kim S.G."/>
            <person name="Ka J.O."/>
        </authorList>
    </citation>
    <scope>NUCLEOTIDE SEQUENCE [LARGE SCALE GENOMIC DNA]</scope>
    <source>
        <strain evidence="1 2">D78</strain>
    </source>
</reference>
<dbReference type="SUPFAM" id="SSF53335">
    <property type="entry name" value="S-adenosyl-L-methionine-dependent methyltransferases"/>
    <property type="match status" value="1"/>
</dbReference>
<dbReference type="GO" id="GO:0008168">
    <property type="term" value="F:methyltransferase activity"/>
    <property type="evidence" value="ECO:0007669"/>
    <property type="project" value="UniProtKB-KW"/>
</dbReference>
<sequence length="162" mass="17787">MSRLDSFIRRMQAQRSCLNHAAELVRELPGHVLEFGLGNGRTYDHLRGLLPERNIYVFDRQINAHPDCVPPGDRMFLGDFQETLPQAVAQLGATAVLLHADCGTGDDAANRVLADALTPSFVKLAKSGAVLIADRAINAGEFEPLPLPADVSAGRYFMYRRV</sequence>
<accession>A0ABU5E6W3</accession>
<dbReference type="GO" id="GO:0032259">
    <property type="term" value="P:methylation"/>
    <property type="evidence" value="ECO:0007669"/>
    <property type="project" value="UniProtKB-KW"/>
</dbReference>
<dbReference type="EMBL" id="JAXCLW010000001">
    <property type="protein sequence ID" value="MDY0882030.1"/>
    <property type="molecule type" value="Genomic_DNA"/>
</dbReference>
<dbReference type="Gene3D" id="3.40.50.150">
    <property type="entry name" value="Vaccinia Virus protein VP39"/>
    <property type="match status" value="1"/>
</dbReference>
<evidence type="ECO:0000313" key="2">
    <source>
        <dbReference type="Proteomes" id="UP001279642"/>
    </source>
</evidence>
<keyword evidence="1" id="KW-0808">Transferase</keyword>
<dbReference type="RefSeq" id="WP_320507065.1">
    <property type="nucleotide sequence ID" value="NZ_JAXCLW010000001.1"/>
</dbReference>
<name>A0ABU5E6W3_9PROT</name>
<dbReference type="InterPro" id="IPR029063">
    <property type="entry name" value="SAM-dependent_MTases_sf"/>
</dbReference>
<keyword evidence="1" id="KW-0489">Methyltransferase</keyword>
<organism evidence="1 2">
    <name type="scientific">Dongia soli</name>
    <dbReference type="NCBI Taxonomy" id="600628"/>
    <lineage>
        <taxon>Bacteria</taxon>
        <taxon>Pseudomonadati</taxon>
        <taxon>Pseudomonadota</taxon>
        <taxon>Alphaproteobacteria</taxon>
        <taxon>Rhodospirillales</taxon>
        <taxon>Dongiaceae</taxon>
        <taxon>Dongia</taxon>
    </lineage>
</organism>
<dbReference type="Pfam" id="PF12692">
    <property type="entry name" value="Methyltransf_17"/>
    <property type="match status" value="1"/>
</dbReference>
<dbReference type="Proteomes" id="UP001279642">
    <property type="component" value="Unassembled WGS sequence"/>
</dbReference>
<dbReference type="InterPro" id="IPR025690">
    <property type="entry name" value="Methyltransf_put"/>
</dbReference>
<proteinExistence type="predicted"/>
<keyword evidence="2" id="KW-1185">Reference proteome</keyword>
<comment type="caution">
    <text evidence="1">The sequence shown here is derived from an EMBL/GenBank/DDBJ whole genome shotgun (WGS) entry which is preliminary data.</text>
</comment>